<evidence type="ECO:0000256" key="2">
    <source>
        <dbReference type="ARBA" id="ARBA00022692"/>
    </source>
</evidence>
<dbReference type="OrthoDB" id="6232294at2759"/>
<evidence type="ECO:0000256" key="4">
    <source>
        <dbReference type="ARBA" id="ARBA00023136"/>
    </source>
</evidence>
<evidence type="ECO:0000313" key="7">
    <source>
        <dbReference type="Proteomes" id="UP000728185"/>
    </source>
</evidence>
<proteinExistence type="predicted"/>
<comment type="caution">
    <text evidence="6">The sequence shown here is derived from an EMBL/GenBank/DDBJ whole genome shotgun (WGS) entry which is preliminary data.</text>
</comment>
<evidence type="ECO:0008006" key="8">
    <source>
        <dbReference type="Google" id="ProtNLM"/>
    </source>
</evidence>
<organism evidence="6 7">
    <name type="scientific">Fasciolopsis buskii</name>
    <dbReference type="NCBI Taxonomy" id="27845"/>
    <lineage>
        <taxon>Eukaryota</taxon>
        <taxon>Metazoa</taxon>
        <taxon>Spiralia</taxon>
        <taxon>Lophotrochozoa</taxon>
        <taxon>Platyhelminthes</taxon>
        <taxon>Trematoda</taxon>
        <taxon>Digenea</taxon>
        <taxon>Plagiorchiida</taxon>
        <taxon>Echinostomata</taxon>
        <taxon>Echinostomatoidea</taxon>
        <taxon>Fasciolidae</taxon>
        <taxon>Fasciolopsis</taxon>
    </lineage>
</organism>
<gene>
    <name evidence="6" type="ORF">FBUS_02298</name>
</gene>
<comment type="subcellular location">
    <subcellularLocation>
        <location evidence="1">Membrane</location>
    </subcellularLocation>
</comment>
<dbReference type="SUPFAM" id="SSF81321">
    <property type="entry name" value="Family A G protein-coupled receptor-like"/>
    <property type="match status" value="1"/>
</dbReference>
<dbReference type="Pfam" id="PF00001">
    <property type="entry name" value="7tm_1"/>
    <property type="match status" value="1"/>
</dbReference>
<dbReference type="CDD" id="cd00637">
    <property type="entry name" value="7tm_classA_rhodopsin-like"/>
    <property type="match status" value="1"/>
</dbReference>
<evidence type="ECO:0000256" key="1">
    <source>
        <dbReference type="ARBA" id="ARBA00004370"/>
    </source>
</evidence>
<feature type="transmembrane region" description="Helical" evidence="5">
    <location>
        <begin position="229"/>
        <end position="251"/>
    </location>
</feature>
<sequence>MDPGNKLGMMVFKHFIICLITAIGLTANCVGFIASFYMKIRFPTARLLLRLQFIIDAFGCIVAVAYWVILNLNKELTSGPLFTYIWTNFYVAAVFGILSSNNMMLLAVDRHWAVVGFRTYNRDSKCYPAGLLVSSVALMIFGTTPIVLVTYYQEHVDHIGLKKLFLLTKLNAALVLFIGLIVPTIVISVLQLRILLILRRIKSAATATNFSSTGGPGQSVVQTVDKSTIGITTGILVMLITFAVARTYHILQFSLSMFGDLQPEGGTNPQADIVYSYSITFCINPLALIFTSPAARAWLFTLVVLPVKTTLSQVFQRLQQN</sequence>
<evidence type="ECO:0000313" key="6">
    <source>
        <dbReference type="EMBL" id="KAA0198793.1"/>
    </source>
</evidence>
<dbReference type="GO" id="GO:0016020">
    <property type="term" value="C:membrane"/>
    <property type="evidence" value="ECO:0007669"/>
    <property type="project" value="UniProtKB-SubCell"/>
</dbReference>
<protein>
    <recommendedName>
        <fullName evidence="8">G-protein coupled receptors family 1 profile domain-containing protein</fullName>
    </recommendedName>
</protein>
<dbReference type="EMBL" id="LUCM01001496">
    <property type="protein sequence ID" value="KAA0198793.1"/>
    <property type="molecule type" value="Genomic_DNA"/>
</dbReference>
<reference evidence="6" key="1">
    <citation type="submission" date="2019-05" db="EMBL/GenBank/DDBJ databases">
        <title>Annotation for the trematode Fasciolopsis buski.</title>
        <authorList>
            <person name="Choi Y.-J."/>
        </authorList>
    </citation>
    <scope>NUCLEOTIDE SEQUENCE</scope>
    <source>
        <strain evidence="6">HT</strain>
        <tissue evidence="6">Whole worm</tissue>
    </source>
</reference>
<dbReference type="Gene3D" id="1.20.1070.10">
    <property type="entry name" value="Rhodopsin 7-helix transmembrane proteins"/>
    <property type="match status" value="1"/>
</dbReference>
<name>A0A8E0VQN7_9TREM</name>
<feature type="transmembrane region" description="Helical" evidence="5">
    <location>
        <begin position="172"/>
        <end position="192"/>
    </location>
</feature>
<accession>A0A8E0VQN7</accession>
<feature type="transmembrane region" description="Helical" evidence="5">
    <location>
        <begin position="12"/>
        <end position="37"/>
    </location>
</feature>
<keyword evidence="7" id="KW-1185">Reference proteome</keyword>
<feature type="transmembrane region" description="Helical" evidence="5">
    <location>
        <begin position="89"/>
        <end position="108"/>
    </location>
</feature>
<feature type="transmembrane region" description="Helical" evidence="5">
    <location>
        <begin position="129"/>
        <end position="152"/>
    </location>
</feature>
<dbReference type="AlphaFoldDB" id="A0A8E0VQN7"/>
<evidence type="ECO:0000256" key="3">
    <source>
        <dbReference type="ARBA" id="ARBA00022989"/>
    </source>
</evidence>
<keyword evidence="4 5" id="KW-0472">Membrane</keyword>
<dbReference type="GO" id="GO:0004930">
    <property type="term" value="F:G protein-coupled receptor activity"/>
    <property type="evidence" value="ECO:0007669"/>
    <property type="project" value="InterPro"/>
</dbReference>
<feature type="transmembrane region" description="Helical" evidence="5">
    <location>
        <begin position="49"/>
        <end position="69"/>
    </location>
</feature>
<keyword evidence="3 5" id="KW-1133">Transmembrane helix</keyword>
<evidence type="ECO:0000256" key="5">
    <source>
        <dbReference type="SAM" id="Phobius"/>
    </source>
</evidence>
<keyword evidence="2 5" id="KW-0812">Transmembrane</keyword>
<dbReference type="Proteomes" id="UP000728185">
    <property type="component" value="Unassembled WGS sequence"/>
</dbReference>
<dbReference type="InterPro" id="IPR000276">
    <property type="entry name" value="GPCR_Rhodpsn"/>
</dbReference>